<reference evidence="6 7" key="1">
    <citation type="journal article" date="2019" name="Appl. Microbiol. Biotechnol.">
        <title>Uncovering carbohydrate metabolism through a genotype-phenotype association study of 56 lactic acid bacteria genomes.</title>
        <authorList>
            <person name="Buron-Moles G."/>
            <person name="Chailyan A."/>
            <person name="Dolejs I."/>
            <person name="Forster J."/>
            <person name="Miks M.H."/>
        </authorList>
    </citation>
    <scope>NUCLEOTIDE SEQUENCE [LARGE SCALE GENOMIC DNA]</scope>
    <source>
        <strain evidence="6 7">ATCC 700006</strain>
    </source>
</reference>
<accession>A0A4R5NB15</accession>
<dbReference type="Gene3D" id="3.40.50.10490">
    <property type="entry name" value="Glucose-6-phosphate isomerase like protein, domain 1"/>
    <property type="match status" value="1"/>
</dbReference>
<dbReference type="GO" id="GO:0003677">
    <property type="term" value="F:DNA binding"/>
    <property type="evidence" value="ECO:0007669"/>
    <property type="project" value="UniProtKB-KW"/>
</dbReference>
<dbReference type="PANTHER" id="PTHR30514:SF1">
    <property type="entry name" value="HTH-TYPE TRANSCRIPTIONAL REGULATOR HEXR-RELATED"/>
    <property type="match status" value="1"/>
</dbReference>
<comment type="caution">
    <text evidence="6">The sequence shown here is derived from an EMBL/GenBank/DDBJ whole genome shotgun (WGS) entry which is preliminary data.</text>
</comment>
<dbReference type="RefSeq" id="WP_010008823.1">
    <property type="nucleotide sequence ID" value="NZ_JAGYGP010000001.1"/>
</dbReference>
<evidence type="ECO:0000256" key="2">
    <source>
        <dbReference type="ARBA" id="ARBA00023125"/>
    </source>
</evidence>
<keyword evidence="3" id="KW-0804">Transcription</keyword>
<evidence type="ECO:0000313" key="7">
    <source>
        <dbReference type="Proteomes" id="UP000295681"/>
    </source>
</evidence>
<dbReference type="GO" id="GO:0003700">
    <property type="term" value="F:DNA-binding transcription factor activity"/>
    <property type="evidence" value="ECO:0007669"/>
    <property type="project" value="InterPro"/>
</dbReference>
<sequence>MPKNIVTKLRAQKKQYNPTEQKLIQYIIDDPQRAKEATIREMALGSGISTASISRFVKKIGFESFREFSLALASSSVRNITNDFFGEISDDDNTIAIAHKVFHGATNALATTEANLDGQKLDHATQALINSNRVGFFGIGGSSILAFNAYHKFLRTPLNVFAHPDYDIQLMEAVRMKKGDVGVVISHSGRNKDTLLIAQKLKENGVLMIAITAFEDAPLAKIADINFLSLAEEVNFRSESMSSLIAQVTIIDTLFTLVGSKLANQTQDVVDTLRDAIEETREK</sequence>
<keyword evidence="1" id="KW-0805">Transcription regulation</keyword>
<dbReference type="InterPro" id="IPR036388">
    <property type="entry name" value="WH-like_DNA-bd_sf"/>
</dbReference>
<keyword evidence="7" id="KW-1185">Reference proteome</keyword>
<evidence type="ECO:0000313" key="6">
    <source>
        <dbReference type="EMBL" id="TDG69598.1"/>
    </source>
</evidence>
<evidence type="ECO:0000256" key="3">
    <source>
        <dbReference type="ARBA" id="ARBA00023163"/>
    </source>
</evidence>
<evidence type="ECO:0000259" key="4">
    <source>
        <dbReference type="PROSITE" id="PS51071"/>
    </source>
</evidence>
<dbReference type="Gene3D" id="1.10.10.10">
    <property type="entry name" value="Winged helix-like DNA-binding domain superfamily/Winged helix DNA-binding domain"/>
    <property type="match status" value="1"/>
</dbReference>
<dbReference type="InterPro" id="IPR047640">
    <property type="entry name" value="RpiR-like"/>
</dbReference>
<dbReference type="STRING" id="907931.GCA_000165675_00312"/>
<feature type="domain" description="SIS" evidence="5">
    <location>
        <begin position="124"/>
        <end position="264"/>
    </location>
</feature>
<feature type="domain" description="HTH rpiR-type" evidence="4">
    <location>
        <begin position="3"/>
        <end position="79"/>
    </location>
</feature>
<proteinExistence type="predicted"/>
<dbReference type="InterPro" id="IPR000281">
    <property type="entry name" value="HTH_RpiR"/>
</dbReference>
<organism evidence="6 7">
    <name type="scientific">Leuconostoc fallax</name>
    <dbReference type="NCBI Taxonomy" id="1251"/>
    <lineage>
        <taxon>Bacteria</taxon>
        <taxon>Bacillati</taxon>
        <taxon>Bacillota</taxon>
        <taxon>Bacilli</taxon>
        <taxon>Lactobacillales</taxon>
        <taxon>Lactobacillaceae</taxon>
        <taxon>Leuconostoc</taxon>
    </lineage>
</organism>
<dbReference type="InterPro" id="IPR009057">
    <property type="entry name" value="Homeodomain-like_sf"/>
</dbReference>
<dbReference type="AlphaFoldDB" id="A0A4R5NB15"/>
<dbReference type="PANTHER" id="PTHR30514">
    <property type="entry name" value="GLUCOKINASE"/>
    <property type="match status" value="1"/>
</dbReference>
<evidence type="ECO:0008006" key="8">
    <source>
        <dbReference type="Google" id="ProtNLM"/>
    </source>
</evidence>
<dbReference type="InterPro" id="IPR046348">
    <property type="entry name" value="SIS_dom_sf"/>
</dbReference>
<dbReference type="EMBL" id="PUFI01000005">
    <property type="protein sequence ID" value="TDG69598.1"/>
    <property type="molecule type" value="Genomic_DNA"/>
</dbReference>
<dbReference type="Proteomes" id="UP000295681">
    <property type="component" value="Unassembled WGS sequence"/>
</dbReference>
<dbReference type="CDD" id="cd05013">
    <property type="entry name" value="SIS_RpiR"/>
    <property type="match status" value="1"/>
</dbReference>
<dbReference type="PROSITE" id="PS51464">
    <property type="entry name" value="SIS"/>
    <property type="match status" value="1"/>
</dbReference>
<keyword evidence="2" id="KW-0238">DNA-binding</keyword>
<dbReference type="InterPro" id="IPR035472">
    <property type="entry name" value="RpiR-like_SIS"/>
</dbReference>
<dbReference type="Pfam" id="PF01418">
    <property type="entry name" value="HTH_6"/>
    <property type="match status" value="1"/>
</dbReference>
<dbReference type="PROSITE" id="PS51071">
    <property type="entry name" value="HTH_RPIR"/>
    <property type="match status" value="1"/>
</dbReference>
<dbReference type="GO" id="GO:0097367">
    <property type="term" value="F:carbohydrate derivative binding"/>
    <property type="evidence" value="ECO:0007669"/>
    <property type="project" value="InterPro"/>
</dbReference>
<evidence type="ECO:0000256" key="1">
    <source>
        <dbReference type="ARBA" id="ARBA00023015"/>
    </source>
</evidence>
<dbReference type="SUPFAM" id="SSF46689">
    <property type="entry name" value="Homeodomain-like"/>
    <property type="match status" value="1"/>
</dbReference>
<protein>
    <recommendedName>
        <fullName evidence="8">HTH rpiR-type domain-containing protein</fullName>
    </recommendedName>
</protein>
<dbReference type="SUPFAM" id="SSF53697">
    <property type="entry name" value="SIS domain"/>
    <property type="match status" value="1"/>
</dbReference>
<name>A0A4R5NB15_9LACO</name>
<dbReference type="Pfam" id="PF01380">
    <property type="entry name" value="SIS"/>
    <property type="match status" value="1"/>
</dbReference>
<dbReference type="GO" id="GO:1901135">
    <property type="term" value="P:carbohydrate derivative metabolic process"/>
    <property type="evidence" value="ECO:0007669"/>
    <property type="project" value="InterPro"/>
</dbReference>
<dbReference type="InterPro" id="IPR001347">
    <property type="entry name" value="SIS_dom"/>
</dbReference>
<evidence type="ECO:0000259" key="5">
    <source>
        <dbReference type="PROSITE" id="PS51464"/>
    </source>
</evidence>
<gene>
    <name evidence="6" type="ORF">C5L23_001060</name>
</gene>